<dbReference type="Proteomes" id="UP000494106">
    <property type="component" value="Unassembled WGS sequence"/>
</dbReference>
<dbReference type="Pfam" id="PF07686">
    <property type="entry name" value="V-set"/>
    <property type="match status" value="1"/>
</dbReference>
<evidence type="ECO:0000259" key="1">
    <source>
        <dbReference type="PROSITE" id="PS50835"/>
    </source>
</evidence>
<dbReference type="PROSITE" id="PS50835">
    <property type="entry name" value="IG_LIKE"/>
    <property type="match status" value="1"/>
</dbReference>
<name>A0A8S0YMG4_ARCPL</name>
<feature type="domain" description="Ig-like" evidence="1">
    <location>
        <begin position="57"/>
        <end position="155"/>
    </location>
</feature>
<proteinExistence type="predicted"/>
<dbReference type="EMBL" id="CADEBC010000002">
    <property type="protein sequence ID" value="CAB3219704.1"/>
    <property type="molecule type" value="Genomic_DNA"/>
</dbReference>
<accession>A0A8S0YMG4</accession>
<sequence length="268" mass="29956">MLKSYLTHHAYTLLHDVDQKNKSKALLRACFLLLCFIAGTWELSITKFEVPPLIELGKDADLSCQYELADDDDESSVVVKWFWTPALSPSYDKILIYQRISGRAPMTFRRRIFGPIDIKENDTISLMSIHPLSSGVYECAVSSYKEDARKNETLTVISGGTGPVIKLNEIIEDSTETKKKNELLKIECSAEDVAPPPNLGVSINGHNVKTVTFIEDVNHDALYKATANVIVSGDHILNGDNEVKCEMSFFQTNDTVLPWVAITKFVVI</sequence>
<dbReference type="PANTHER" id="PTHR21261:SF15">
    <property type="entry name" value="BEATEN PATH IIIA, ISOFORM D-RELATED"/>
    <property type="match status" value="1"/>
</dbReference>
<keyword evidence="3" id="KW-1185">Reference proteome</keyword>
<dbReference type="InterPro" id="IPR007110">
    <property type="entry name" value="Ig-like_dom"/>
</dbReference>
<reference evidence="2 3" key="1">
    <citation type="submission" date="2020-04" db="EMBL/GenBank/DDBJ databases">
        <authorList>
            <person name="Wallbank WR R."/>
            <person name="Pardo Diaz C."/>
            <person name="Kozak K."/>
            <person name="Martin S."/>
            <person name="Jiggins C."/>
            <person name="Moest M."/>
            <person name="Warren A I."/>
            <person name="Byers J.R.P. K."/>
            <person name="Montejo-Kovacevich G."/>
            <person name="Yen C E."/>
        </authorList>
    </citation>
    <scope>NUCLEOTIDE SEQUENCE [LARGE SCALE GENOMIC DNA]</scope>
</reference>
<dbReference type="AlphaFoldDB" id="A0A8S0YMG4"/>
<evidence type="ECO:0000313" key="3">
    <source>
        <dbReference type="Proteomes" id="UP000494106"/>
    </source>
</evidence>
<evidence type="ECO:0000313" key="2">
    <source>
        <dbReference type="EMBL" id="CAB3219704.1"/>
    </source>
</evidence>
<dbReference type="Gene3D" id="2.60.40.10">
    <property type="entry name" value="Immunoglobulins"/>
    <property type="match status" value="1"/>
</dbReference>
<dbReference type="InterPro" id="IPR013106">
    <property type="entry name" value="Ig_V-set"/>
</dbReference>
<dbReference type="InterPro" id="IPR013783">
    <property type="entry name" value="Ig-like_fold"/>
</dbReference>
<dbReference type="SUPFAM" id="SSF48726">
    <property type="entry name" value="Immunoglobulin"/>
    <property type="match status" value="1"/>
</dbReference>
<dbReference type="PANTHER" id="PTHR21261">
    <property type="entry name" value="BEAT PROTEIN"/>
    <property type="match status" value="1"/>
</dbReference>
<dbReference type="OrthoDB" id="7225082at2759"/>
<comment type="caution">
    <text evidence="2">The sequence shown here is derived from an EMBL/GenBank/DDBJ whole genome shotgun (WGS) entry which is preliminary data.</text>
</comment>
<gene>
    <name evidence="2" type="ORF">APLA_LOCUS19</name>
</gene>
<dbReference type="InterPro" id="IPR036179">
    <property type="entry name" value="Ig-like_dom_sf"/>
</dbReference>
<protein>
    <recommendedName>
        <fullName evidence="1">Ig-like domain-containing protein</fullName>
    </recommendedName>
</protein>
<organism evidence="2 3">
    <name type="scientific">Arctia plantaginis</name>
    <name type="common">Wood tiger moth</name>
    <name type="synonym">Phalaena plantaginis</name>
    <dbReference type="NCBI Taxonomy" id="874455"/>
    <lineage>
        <taxon>Eukaryota</taxon>
        <taxon>Metazoa</taxon>
        <taxon>Ecdysozoa</taxon>
        <taxon>Arthropoda</taxon>
        <taxon>Hexapoda</taxon>
        <taxon>Insecta</taxon>
        <taxon>Pterygota</taxon>
        <taxon>Neoptera</taxon>
        <taxon>Endopterygota</taxon>
        <taxon>Lepidoptera</taxon>
        <taxon>Glossata</taxon>
        <taxon>Ditrysia</taxon>
        <taxon>Noctuoidea</taxon>
        <taxon>Erebidae</taxon>
        <taxon>Arctiinae</taxon>
        <taxon>Arctia</taxon>
    </lineage>
</organism>